<dbReference type="HOGENOM" id="CLU_090067_1_0_1"/>
<feature type="transmembrane region" description="Helical" evidence="11">
    <location>
        <begin position="216"/>
        <end position="234"/>
    </location>
</feature>
<evidence type="ECO:0000256" key="10">
    <source>
        <dbReference type="ARBA" id="ARBA00023136"/>
    </source>
</evidence>
<dbReference type="eggNOG" id="ENOG502S87A">
    <property type="taxonomic scope" value="Eukaryota"/>
</dbReference>
<feature type="transmembrane region" description="Helical" evidence="11">
    <location>
        <begin position="41"/>
        <end position="64"/>
    </location>
</feature>
<gene>
    <name evidence="13" type="ORF">LEMA_P011170.1</name>
</gene>
<dbReference type="EMBL" id="FP929139">
    <property type="protein sequence ID" value="CBY02330.1"/>
    <property type="molecule type" value="Genomic_DNA"/>
</dbReference>
<dbReference type="GO" id="GO:0046872">
    <property type="term" value="F:metal ion binding"/>
    <property type="evidence" value="ECO:0007669"/>
    <property type="project" value="UniProtKB-KW"/>
</dbReference>
<keyword evidence="7" id="KW-0249">Electron transport</keyword>
<dbReference type="Gene3D" id="1.20.120.1770">
    <property type="match status" value="1"/>
</dbReference>
<protein>
    <submittedName>
        <fullName evidence="13">Similar to cytochrome b561</fullName>
    </submittedName>
</protein>
<dbReference type="PANTHER" id="PTHR15422">
    <property type="entry name" value="OS05G0565100 PROTEIN"/>
    <property type="match status" value="1"/>
</dbReference>
<reference evidence="14" key="1">
    <citation type="journal article" date="2011" name="Nat. Commun.">
        <title>Effector diversification within compartments of the Leptosphaeria maculans genome affected by Repeat-Induced Point mutations.</title>
        <authorList>
            <person name="Rouxel T."/>
            <person name="Grandaubert J."/>
            <person name="Hane J.K."/>
            <person name="Hoede C."/>
            <person name="van de Wouw A.P."/>
            <person name="Couloux A."/>
            <person name="Dominguez V."/>
            <person name="Anthouard V."/>
            <person name="Bally P."/>
            <person name="Bourras S."/>
            <person name="Cozijnsen A.J."/>
            <person name="Ciuffetti L.M."/>
            <person name="Degrave A."/>
            <person name="Dilmaghani A."/>
            <person name="Duret L."/>
            <person name="Fudal I."/>
            <person name="Goodwin S.B."/>
            <person name="Gout L."/>
            <person name="Glaser N."/>
            <person name="Linglin J."/>
            <person name="Kema G.H.J."/>
            <person name="Lapalu N."/>
            <person name="Lawrence C.B."/>
            <person name="May K."/>
            <person name="Meyer M."/>
            <person name="Ollivier B."/>
            <person name="Poulain J."/>
            <person name="Schoch C.L."/>
            <person name="Simon A."/>
            <person name="Spatafora J.W."/>
            <person name="Stachowiak A."/>
            <person name="Turgeon B.G."/>
            <person name="Tyler B.M."/>
            <person name="Vincent D."/>
            <person name="Weissenbach J."/>
            <person name="Amselem J."/>
            <person name="Quesneville H."/>
            <person name="Oliver R.P."/>
            <person name="Wincker P."/>
            <person name="Balesdent M.-H."/>
            <person name="Howlett B.J."/>
        </authorList>
    </citation>
    <scope>NUCLEOTIDE SEQUENCE [LARGE SCALE GENOMIC DNA]</scope>
    <source>
        <strain evidence="14">JN3 / isolate v23.1.3 / race Av1-4-5-6-7-8</strain>
    </source>
</reference>
<keyword evidence="14" id="KW-1185">Reference proteome</keyword>
<keyword evidence="5 11" id="KW-0812">Transmembrane</keyword>
<dbReference type="PANTHER" id="PTHR15422:SF45">
    <property type="entry name" value="CYTOCHROME B561 DOMAIN-CONTAINING PROTEIN"/>
    <property type="match status" value="1"/>
</dbReference>
<feature type="transmembrane region" description="Helical" evidence="11">
    <location>
        <begin position="186"/>
        <end position="204"/>
    </location>
</feature>
<keyword evidence="4" id="KW-0349">Heme</keyword>
<proteinExistence type="predicted"/>
<dbReference type="AlphaFoldDB" id="E5ACX8"/>
<dbReference type="GeneID" id="13289541"/>
<dbReference type="OMA" id="PGHEHFA"/>
<feature type="transmembrane region" description="Helical" evidence="11">
    <location>
        <begin position="105"/>
        <end position="127"/>
    </location>
</feature>
<sequence length="278" mass="29849">MASATGIPNATAIRGASEEEPLLGSRGDASQLHGQPLYLNLWIGTAPIAQAGIWILAAIVWGAILSHKLIFFSAHPLLNSAGFLLAIQAALVLQPTHTPEQKRAGTVAHFALHLIGVSALTAGLIVIEMNKAGPGHEHFASAHARLGLAFYVLVYVQALVGFTQYYVPSLYGSVDRAKSIYKYHRLAGYLIAVLGLATICASSWTTYSLNVLHMQHWAVVVASVLVLVGVVPRIRLSKFGLRRAEGGVTVLKDIPEFLQNPLYGLATGTRRDEGILIF</sequence>
<accession>E5ACX8</accession>
<evidence type="ECO:0000256" key="8">
    <source>
        <dbReference type="ARBA" id="ARBA00022989"/>
    </source>
</evidence>
<evidence type="ECO:0000256" key="7">
    <source>
        <dbReference type="ARBA" id="ARBA00022982"/>
    </source>
</evidence>
<comment type="cofactor">
    <cofactor evidence="1">
        <name>heme b</name>
        <dbReference type="ChEBI" id="CHEBI:60344"/>
    </cofactor>
</comment>
<name>E5ACX8_LEPMJ</name>
<feature type="transmembrane region" description="Helical" evidence="11">
    <location>
        <begin position="147"/>
        <end position="166"/>
    </location>
</feature>
<keyword evidence="3" id="KW-0813">Transport</keyword>
<dbReference type="VEuPathDB" id="FungiDB:LEMA_P011170.1"/>
<evidence type="ECO:0000259" key="12">
    <source>
        <dbReference type="PROSITE" id="PS50939"/>
    </source>
</evidence>
<keyword evidence="8 11" id="KW-1133">Transmembrane helix</keyword>
<evidence type="ECO:0000313" key="13">
    <source>
        <dbReference type="EMBL" id="CBY02330.1"/>
    </source>
</evidence>
<keyword evidence="10 11" id="KW-0472">Membrane</keyword>
<evidence type="ECO:0000256" key="1">
    <source>
        <dbReference type="ARBA" id="ARBA00001970"/>
    </source>
</evidence>
<dbReference type="GO" id="GO:0016020">
    <property type="term" value="C:membrane"/>
    <property type="evidence" value="ECO:0007669"/>
    <property type="project" value="UniProtKB-SubCell"/>
</dbReference>
<evidence type="ECO:0000256" key="2">
    <source>
        <dbReference type="ARBA" id="ARBA00004141"/>
    </source>
</evidence>
<evidence type="ECO:0000256" key="11">
    <source>
        <dbReference type="SAM" id="Phobius"/>
    </source>
</evidence>
<feature type="domain" description="Cytochrome b561" evidence="12">
    <location>
        <begin position="39"/>
        <end position="237"/>
    </location>
</feature>
<evidence type="ECO:0000256" key="5">
    <source>
        <dbReference type="ARBA" id="ARBA00022692"/>
    </source>
</evidence>
<evidence type="ECO:0000256" key="3">
    <source>
        <dbReference type="ARBA" id="ARBA00022448"/>
    </source>
</evidence>
<dbReference type="Pfam" id="PF03188">
    <property type="entry name" value="Cytochrom_B561"/>
    <property type="match status" value="1"/>
</dbReference>
<comment type="subcellular location">
    <subcellularLocation>
        <location evidence="2">Membrane</location>
        <topology evidence="2">Multi-pass membrane protein</topology>
    </subcellularLocation>
</comment>
<evidence type="ECO:0000256" key="4">
    <source>
        <dbReference type="ARBA" id="ARBA00022617"/>
    </source>
</evidence>
<evidence type="ECO:0000256" key="6">
    <source>
        <dbReference type="ARBA" id="ARBA00022723"/>
    </source>
</evidence>
<dbReference type="Proteomes" id="UP000002668">
    <property type="component" value="Genome"/>
</dbReference>
<dbReference type="InterPro" id="IPR045150">
    <property type="entry name" value="CYB561D1/2"/>
</dbReference>
<dbReference type="InParanoid" id="E5ACX8"/>
<keyword evidence="9" id="KW-0408">Iron</keyword>
<dbReference type="OrthoDB" id="432881at2759"/>
<evidence type="ECO:0000256" key="9">
    <source>
        <dbReference type="ARBA" id="ARBA00023004"/>
    </source>
</evidence>
<keyword evidence="6" id="KW-0479">Metal-binding</keyword>
<dbReference type="GO" id="GO:0140575">
    <property type="term" value="F:transmembrane monodehydroascorbate reductase activity"/>
    <property type="evidence" value="ECO:0007669"/>
    <property type="project" value="InterPro"/>
</dbReference>
<dbReference type="PROSITE" id="PS50939">
    <property type="entry name" value="CYTOCHROME_B561"/>
    <property type="match status" value="1"/>
</dbReference>
<dbReference type="SMART" id="SM00665">
    <property type="entry name" value="B561"/>
    <property type="match status" value="1"/>
</dbReference>
<dbReference type="CDD" id="cd08761">
    <property type="entry name" value="Cyt_b561_CYB561D2_like"/>
    <property type="match status" value="1"/>
</dbReference>
<evidence type="ECO:0000313" key="14">
    <source>
        <dbReference type="Proteomes" id="UP000002668"/>
    </source>
</evidence>
<feature type="transmembrane region" description="Helical" evidence="11">
    <location>
        <begin position="70"/>
        <end position="93"/>
    </location>
</feature>
<dbReference type="InterPro" id="IPR006593">
    <property type="entry name" value="Cyt_b561/ferric_Rdtase_TM"/>
</dbReference>
<organism evidence="13 14">
    <name type="scientific">Leptosphaeria maculans (strain JN3 / isolate v23.1.3 / race Av1-4-5-6-7-8)</name>
    <name type="common">Blackleg fungus</name>
    <name type="synonym">Phoma lingam</name>
    <dbReference type="NCBI Taxonomy" id="985895"/>
    <lineage>
        <taxon>Eukaryota</taxon>
        <taxon>Fungi</taxon>
        <taxon>Dikarya</taxon>
        <taxon>Ascomycota</taxon>
        <taxon>Pezizomycotina</taxon>
        <taxon>Dothideomycetes</taxon>
        <taxon>Pleosporomycetidae</taxon>
        <taxon>Pleosporales</taxon>
        <taxon>Pleosporineae</taxon>
        <taxon>Leptosphaeriaceae</taxon>
        <taxon>Plenodomus</taxon>
        <taxon>Plenodomus lingam/Leptosphaeria maculans species complex</taxon>
    </lineage>
</organism>